<comment type="similarity">
    <text evidence="1">Belongs to the class-II pyridine nucleotide-disulfide oxidoreductase family.</text>
</comment>
<dbReference type="OrthoDB" id="10260355at2759"/>
<dbReference type="InterPro" id="IPR023753">
    <property type="entry name" value="FAD/NAD-binding_dom"/>
</dbReference>
<evidence type="ECO:0000313" key="5">
    <source>
        <dbReference type="EMBL" id="KAH7273117.1"/>
    </source>
</evidence>
<keyword evidence="6" id="KW-1185">Reference proteome</keyword>
<dbReference type="AlphaFoldDB" id="A0A9P9L313"/>
<dbReference type="GO" id="GO:0097237">
    <property type="term" value="P:cellular response to toxic substance"/>
    <property type="evidence" value="ECO:0007669"/>
    <property type="project" value="UniProtKB-ARBA"/>
</dbReference>
<organism evidence="5 6">
    <name type="scientific">Fusarium solani</name>
    <name type="common">Filamentous fungus</name>
    <dbReference type="NCBI Taxonomy" id="169388"/>
    <lineage>
        <taxon>Eukaryota</taxon>
        <taxon>Fungi</taxon>
        <taxon>Dikarya</taxon>
        <taxon>Ascomycota</taxon>
        <taxon>Pezizomycotina</taxon>
        <taxon>Sordariomycetes</taxon>
        <taxon>Hypocreomycetidae</taxon>
        <taxon>Hypocreales</taxon>
        <taxon>Nectriaceae</taxon>
        <taxon>Fusarium</taxon>
        <taxon>Fusarium solani species complex</taxon>
    </lineage>
</organism>
<dbReference type="InterPro" id="IPR036188">
    <property type="entry name" value="FAD/NAD-bd_sf"/>
</dbReference>
<comment type="caution">
    <text evidence="5">The sequence shown here is derived from an EMBL/GenBank/DDBJ whole genome shotgun (WGS) entry which is preliminary data.</text>
</comment>
<feature type="domain" description="FAD/NAD(P)-binding" evidence="4">
    <location>
        <begin position="6"/>
        <end position="296"/>
    </location>
</feature>
<evidence type="ECO:0000313" key="6">
    <source>
        <dbReference type="Proteomes" id="UP000736672"/>
    </source>
</evidence>
<dbReference type="PRINTS" id="PR00469">
    <property type="entry name" value="PNDRDTASEII"/>
</dbReference>
<dbReference type="Pfam" id="PF07992">
    <property type="entry name" value="Pyr_redox_2"/>
    <property type="match status" value="1"/>
</dbReference>
<keyword evidence="2" id="KW-0285">Flavoprotein</keyword>
<reference evidence="5" key="1">
    <citation type="journal article" date="2021" name="Nat. Commun.">
        <title>Genetic determinants of endophytism in the Arabidopsis root mycobiome.</title>
        <authorList>
            <person name="Mesny F."/>
            <person name="Miyauchi S."/>
            <person name="Thiergart T."/>
            <person name="Pickel B."/>
            <person name="Atanasova L."/>
            <person name="Karlsson M."/>
            <person name="Huettel B."/>
            <person name="Barry K.W."/>
            <person name="Haridas S."/>
            <person name="Chen C."/>
            <person name="Bauer D."/>
            <person name="Andreopoulos W."/>
            <person name="Pangilinan J."/>
            <person name="LaButti K."/>
            <person name="Riley R."/>
            <person name="Lipzen A."/>
            <person name="Clum A."/>
            <person name="Drula E."/>
            <person name="Henrissat B."/>
            <person name="Kohler A."/>
            <person name="Grigoriev I.V."/>
            <person name="Martin F.M."/>
            <person name="Hacquard S."/>
        </authorList>
    </citation>
    <scope>NUCLEOTIDE SEQUENCE</scope>
    <source>
        <strain evidence="5">FSSC 5 MPI-SDFR-AT-0091</strain>
    </source>
</reference>
<protein>
    <recommendedName>
        <fullName evidence="4">FAD/NAD(P)-binding domain-containing protein</fullName>
    </recommendedName>
</protein>
<dbReference type="Gene3D" id="3.50.50.60">
    <property type="entry name" value="FAD/NAD(P)-binding domain"/>
    <property type="match status" value="2"/>
</dbReference>
<dbReference type="EMBL" id="JAGTJS010000003">
    <property type="protein sequence ID" value="KAH7273117.1"/>
    <property type="molecule type" value="Genomic_DNA"/>
</dbReference>
<dbReference type="PANTHER" id="PTHR48105">
    <property type="entry name" value="THIOREDOXIN REDUCTASE 1-RELATED-RELATED"/>
    <property type="match status" value="1"/>
</dbReference>
<evidence type="ECO:0000256" key="2">
    <source>
        <dbReference type="ARBA" id="ARBA00022630"/>
    </source>
</evidence>
<evidence type="ECO:0000256" key="1">
    <source>
        <dbReference type="ARBA" id="ARBA00009333"/>
    </source>
</evidence>
<proteinExistence type="inferred from homology"/>
<gene>
    <name evidence="5" type="ORF">B0J15DRAFT_573951</name>
</gene>
<dbReference type="SUPFAM" id="SSF51905">
    <property type="entry name" value="FAD/NAD(P)-binding domain"/>
    <property type="match status" value="1"/>
</dbReference>
<evidence type="ECO:0000259" key="4">
    <source>
        <dbReference type="Pfam" id="PF07992"/>
    </source>
</evidence>
<dbReference type="PRINTS" id="PR00368">
    <property type="entry name" value="FADPNR"/>
</dbReference>
<dbReference type="GO" id="GO:0016491">
    <property type="term" value="F:oxidoreductase activity"/>
    <property type="evidence" value="ECO:0007669"/>
    <property type="project" value="UniProtKB-KW"/>
</dbReference>
<dbReference type="Proteomes" id="UP000736672">
    <property type="component" value="Unassembled WGS sequence"/>
</dbReference>
<accession>A0A9P9L313</accession>
<name>A0A9P9L313_FUSSL</name>
<dbReference type="InterPro" id="IPR050097">
    <property type="entry name" value="Ferredoxin-NADP_redctase_2"/>
</dbReference>
<evidence type="ECO:0000256" key="3">
    <source>
        <dbReference type="ARBA" id="ARBA00023002"/>
    </source>
</evidence>
<keyword evidence="3" id="KW-0560">Oxidoreductase</keyword>
<sequence>MATKLYDVLIIGGGPAGLSMATALARQLYTALVLDSGVYRNAPTKHMHNVIGFDHADPAAFRAKAREDLEKRYSSIEFKSATVETVKKLDSGIFEAVDSKGTVYQGKRLGLGTGVKDVLEDQPEGYADCWGRGIFHCLYCHGFEERGAESVGVFAGGIFTVPEMVSHVAPMAKRLAKSVTVYSNGNESLLEGVRAKLHSSKINYDNRIIKSFQLVDNGPAIKITFEDGSSKVEGFVASHPNVVQTSPFAEQLGLGMQPSGEIKVEPPFYETSIKGCFAAGDAATVLKSVLQAMAMGAFSGTGAATQLQYELDAKDEL</sequence>